<dbReference type="PANTHER" id="PTHR11941">
    <property type="entry name" value="ENOYL-COA HYDRATASE-RELATED"/>
    <property type="match status" value="1"/>
</dbReference>
<comment type="caution">
    <text evidence="3">The sequence shown here is derived from an EMBL/GenBank/DDBJ whole genome shotgun (WGS) entry which is preliminary data.</text>
</comment>
<dbReference type="Proteomes" id="UP001594351">
    <property type="component" value="Unassembled WGS sequence"/>
</dbReference>
<evidence type="ECO:0000256" key="1">
    <source>
        <dbReference type="ARBA" id="ARBA00005254"/>
    </source>
</evidence>
<gene>
    <name evidence="3" type="ORF">ACFL27_15200</name>
</gene>
<dbReference type="PANTHER" id="PTHR11941:SF54">
    <property type="entry name" value="ENOYL-COA HYDRATASE, MITOCHONDRIAL"/>
    <property type="match status" value="1"/>
</dbReference>
<name>A0ABV6YZB2_UNCC1</name>
<evidence type="ECO:0000313" key="4">
    <source>
        <dbReference type="Proteomes" id="UP001594351"/>
    </source>
</evidence>
<dbReference type="Gene3D" id="3.90.226.10">
    <property type="entry name" value="2-enoyl-CoA Hydratase, Chain A, domain 1"/>
    <property type="match status" value="1"/>
</dbReference>
<protein>
    <submittedName>
        <fullName evidence="3">Enoyl-CoA hydratase/isomerase family protein</fullName>
    </submittedName>
</protein>
<dbReference type="InterPro" id="IPR029045">
    <property type="entry name" value="ClpP/crotonase-like_dom_sf"/>
</dbReference>
<keyword evidence="4" id="KW-1185">Reference proteome</keyword>
<accession>A0ABV6YZB2</accession>
<proteinExistence type="inferred from homology"/>
<sequence length="270" mass="29285">MSEAGILLEIRQQIAVVTIKREDKRNAFSEQMWSDLERITIELSKDTPRAIVLTGAGAEAFSAGFDISPDNPQVATLTEAIQQKRREPVAVFLNNIRRVIDGFLALPVPVIAAINGLAYGGGAELAVRCDLRVVDPKAVICFSEVRLGLMPDLGGGVALTRLIGSSRASDLILTAREVRPDEALELGMVNRISEPGQVLPASLALAESIAENGPRATRCALEIIRRTQDMPAEEALELEKERAIDLITSGECYYGISAFMTKTEPIFPDI</sequence>
<dbReference type="InterPro" id="IPR001753">
    <property type="entry name" value="Enoyl-CoA_hydra/iso"/>
</dbReference>
<dbReference type="CDD" id="cd06558">
    <property type="entry name" value="crotonase-like"/>
    <property type="match status" value="1"/>
</dbReference>
<organism evidence="3 4">
    <name type="scientific">candidate division CSSED10-310 bacterium</name>
    <dbReference type="NCBI Taxonomy" id="2855610"/>
    <lineage>
        <taxon>Bacteria</taxon>
        <taxon>Bacteria division CSSED10-310</taxon>
    </lineage>
</organism>
<evidence type="ECO:0000256" key="2">
    <source>
        <dbReference type="RuleBase" id="RU003707"/>
    </source>
</evidence>
<dbReference type="PROSITE" id="PS00166">
    <property type="entry name" value="ENOYL_COA_HYDRATASE"/>
    <property type="match status" value="1"/>
</dbReference>
<dbReference type="InterPro" id="IPR018376">
    <property type="entry name" value="Enoyl-CoA_hyd/isom_CS"/>
</dbReference>
<comment type="similarity">
    <text evidence="1 2">Belongs to the enoyl-CoA hydratase/isomerase family.</text>
</comment>
<reference evidence="3 4" key="1">
    <citation type="submission" date="2024-09" db="EMBL/GenBank/DDBJ databases">
        <title>Laminarin stimulates single cell rates of sulfate reduction while oxygen inhibits transcriptomic activity in coastal marine sediment.</title>
        <authorList>
            <person name="Lindsay M."/>
            <person name="Orcutt B."/>
            <person name="Emerson D."/>
            <person name="Stepanauskas R."/>
            <person name="D'Angelo T."/>
        </authorList>
    </citation>
    <scope>NUCLEOTIDE SEQUENCE [LARGE SCALE GENOMIC DNA]</scope>
    <source>
        <strain evidence="3">SAG AM-311-K15</strain>
    </source>
</reference>
<dbReference type="Pfam" id="PF00378">
    <property type="entry name" value="ECH_1"/>
    <property type="match status" value="1"/>
</dbReference>
<evidence type="ECO:0000313" key="3">
    <source>
        <dbReference type="EMBL" id="MFC1851541.1"/>
    </source>
</evidence>
<dbReference type="SUPFAM" id="SSF52096">
    <property type="entry name" value="ClpP/crotonase"/>
    <property type="match status" value="1"/>
</dbReference>
<dbReference type="EMBL" id="JBHPBY010000198">
    <property type="protein sequence ID" value="MFC1851541.1"/>
    <property type="molecule type" value="Genomic_DNA"/>
</dbReference>